<evidence type="ECO:0000259" key="7">
    <source>
        <dbReference type="Pfam" id="PF04932"/>
    </source>
</evidence>
<protein>
    <submittedName>
        <fullName evidence="8">O-antigen ligase family protein</fullName>
    </submittedName>
</protein>
<feature type="transmembrane region" description="Helical" evidence="6">
    <location>
        <begin position="90"/>
        <end position="111"/>
    </location>
</feature>
<keyword evidence="8" id="KW-0436">Ligase</keyword>
<feature type="transmembrane region" description="Helical" evidence="6">
    <location>
        <begin position="117"/>
        <end position="135"/>
    </location>
</feature>
<keyword evidence="2 6" id="KW-0812">Transmembrane</keyword>
<evidence type="ECO:0000313" key="9">
    <source>
        <dbReference type="Proteomes" id="UP001434337"/>
    </source>
</evidence>
<gene>
    <name evidence="8" type="ORF">PCC79_09455</name>
</gene>
<evidence type="ECO:0000313" key="8">
    <source>
        <dbReference type="EMBL" id="WZW97146.1"/>
    </source>
</evidence>
<keyword evidence="3 6" id="KW-1133">Transmembrane helix</keyword>
<evidence type="ECO:0000256" key="1">
    <source>
        <dbReference type="ARBA" id="ARBA00004141"/>
    </source>
</evidence>
<evidence type="ECO:0000256" key="4">
    <source>
        <dbReference type="ARBA" id="ARBA00023136"/>
    </source>
</evidence>
<organism evidence="8 9">
    <name type="scientific">Propioniciclava soli</name>
    <dbReference type="NCBI Taxonomy" id="2775081"/>
    <lineage>
        <taxon>Bacteria</taxon>
        <taxon>Bacillati</taxon>
        <taxon>Actinomycetota</taxon>
        <taxon>Actinomycetes</taxon>
        <taxon>Propionibacteriales</taxon>
        <taxon>Propionibacteriaceae</taxon>
        <taxon>Propioniciclava</taxon>
    </lineage>
</organism>
<dbReference type="PANTHER" id="PTHR37422">
    <property type="entry name" value="TEICHURONIC ACID BIOSYNTHESIS PROTEIN TUAE"/>
    <property type="match status" value="1"/>
</dbReference>
<feature type="domain" description="O-antigen ligase-related" evidence="7">
    <location>
        <begin position="219"/>
        <end position="363"/>
    </location>
</feature>
<keyword evidence="9" id="KW-1185">Reference proteome</keyword>
<feature type="transmembrane region" description="Helical" evidence="6">
    <location>
        <begin position="259"/>
        <end position="285"/>
    </location>
</feature>
<dbReference type="GO" id="GO:0016874">
    <property type="term" value="F:ligase activity"/>
    <property type="evidence" value="ECO:0007669"/>
    <property type="project" value="UniProtKB-KW"/>
</dbReference>
<dbReference type="EMBL" id="CP115965">
    <property type="protein sequence ID" value="WZW97146.1"/>
    <property type="molecule type" value="Genomic_DNA"/>
</dbReference>
<feature type="transmembrane region" description="Helical" evidence="6">
    <location>
        <begin position="188"/>
        <end position="207"/>
    </location>
</feature>
<dbReference type="PANTHER" id="PTHR37422:SF17">
    <property type="entry name" value="O-ANTIGEN LIGASE"/>
    <property type="match status" value="1"/>
</dbReference>
<keyword evidence="4 6" id="KW-0472">Membrane</keyword>
<dbReference type="InterPro" id="IPR051533">
    <property type="entry name" value="WaaL-like"/>
</dbReference>
<sequence length="427" mass="45384">MTTLLGPRTGGATAASAPAPRTSAPAGTPRLLSDPVATALLVFCSLLPLKWWQLGVDVALPLQPDHLMWGLGVLAVGGALIGRRPHLRHVWVPVSLVPYLLWLALSVSWSVEPARSLLGVAYLTLWVVFGLFIAVGRNLGDLLTVVSRAVTVVLALHWTARIVSPGTAIHTDLHAGALRGLVEDKNLLGYWAVFGLLAAGAHTVAVWQDRRARLVPALTTLAALATILATTSKTALSMALLGVAVGGFLVALSRTRRPYGVPLTVTAVVVAPMAYLLSTGFGAILELLGRDPSLTGRVPIWNVVRFAIAERPVTGYGWDALWIAGSPTTQRFWAMHYDVPFHHAHNGYLDLAAQIGIVGLVLALVFVGSLLFRTLPQFLAEPTAPVGWLLALVVVLLSYNATEVVGFTNVTWVVLVAGSAILSRKGN</sequence>
<dbReference type="InterPro" id="IPR007016">
    <property type="entry name" value="O-antigen_ligase-rel_domated"/>
</dbReference>
<evidence type="ECO:0000256" key="5">
    <source>
        <dbReference type="SAM" id="MobiDB-lite"/>
    </source>
</evidence>
<dbReference type="Proteomes" id="UP001434337">
    <property type="component" value="Chromosome"/>
</dbReference>
<name>A0ABZ3C2Z9_9ACTN</name>
<comment type="subcellular location">
    <subcellularLocation>
        <location evidence="1">Membrane</location>
        <topology evidence="1">Multi-pass membrane protein</topology>
    </subcellularLocation>
</comment>
<feature type="transmembrane region" description="Helical" evidence="6">
    <location>
        <begin position="214"/>
        <end position="229"/>
    </location>
</feature>
<feature type="transmembrane region" description="Helical" evidence="6">
    <location>
        <begin position="235"/>
        <end position="252"/>
    </location>
</feature>
<evidence type="ECO:0000256" key="6">
    <source>
        <dbReference type="SAM" id="Phobius"/>
    </source>
</evidence>
<feature type="transmembrane region" description="Helical" evidence="6">
    <location>
        <begin position="405"/>
        <end position="423"/>
    </location>
</feature>
<feature type="region of interest" description="Disordered" evidence="5">
    <location>
        <begin position="1"/>
        <end position="27"/>
    </location>
</feature>
<evidence type="ECO:0000256" key="3">
    <source>
        <dbReference type="ARBA" id="ARBA00022989"/>
    </source>
</evidence>
<dbReference type="Pfam" id="PF04932">
    <property type="entry name" value="Wzy_C"/>
    <property type="match status" value="1"/>
</dbReference>
<evidence type="ECO:0000256" key="2">
    <source>
        <dbReference type="ARBA" id="ARBA00022692"/>
    </source>
</evidence>
<feature type="transmembrane region" description="Helical" evidence="6">
    <location>
        <begin position="351"/>
        <end position="372"/>
    </location>
</feature>
<accession>A0ABZ3C2Z9</accession>
<proteinExistence type="predicted"/>
<dbReference type="RefSeq" id="WP_342371672.1">
    <property type="nucleotide sequence ID" value="NZ_CP115965.1"/>
</dbReference>
<reference evidence="8 9" key="1">
    <citation type="journal article" date="2023" name="Environ Microbiome">
        <title>A coral-associated actinobacterium mitigates coral bleaching under heat stress.</title>
        <authorList>
            <person name="Li J."/>
            <person name="Zou Y."/>
            <person name="Li Q."/>
            <person name="Zhang J."/>
            <person name="Bourne D.G."/>
            <person name="Lyu Y."/>
            <person name="Liu C."/>
            <person name="Zhang S."/>
        </authorList>
    </citation>
    <scope>NUCLEOTIDE SEQUENCE [LARGE SCALE GENOMIC DNA]</scope>
    <source>
        <strain evidence="8 9">SCSIO 13291</strain>
    </source>
</reference>
<feature type="transmembrane region" description="Helical" evidence="6">
    <location>
        <begin position="379"/>
        <end position="399"/>
    </location>
</feature>